<accession>A0A9P1GFL8</accession>
<evidence type="ECO:0000313" key="2">
    <source>
        <dbReference type="EMBL" id="CAI4011695.1"/>
    </source>
</evidence>
<feature type="compositionally biased region" description="Basic and acidic residues" evidence="1">
    <location>
        <begin position="1"/>
        <end position="12"/>
    </location>
</feature>
<reference evidence="2" key="1">
    <citation type="submission" date="2022-10" db="EMBL/GenBank/DDBJ databases">
        <authorList>
            <person name="Chen Y."/>
            <person name="Dougan E. K."/>
            <person name="Chan C."/>
            <person name="Rhodes N."/>
            <person name="Thang M."/>
        </authorList>
    </citation>
    <scope>NUCLEOTIDE SEQUENCE</scope>
</reference>
<dbReference type="OrthoDB" id="367221at2759"/>
<evidence type="ECO:0000256" key="1">
    <source>
        <dbReference type="SAM" id="MobiDB-lite"/>
    </source>
</evidence>
<sequence length="227" mass="25283">MAERSKEGERPQKKAKTSKGGYIDGERGFLVTGSTCQEALRGLKDLRLWLEVEAEEVKASTGSVSQSLDAELAELRSDPAERRFLTYGMVCKQVAFLRTQHDQDVPSALVSRFLAPEASKRFVSRFADRILPVDLSSQPKAESFSRLAKDVLAAHAGRQWRLLYEPFRGGWNTISREDAFEACKEILGADSQSVADPEITVVCTVQPRFVGLAVVNIDVDYLRVEDE</sequence>
<reference evidence="3" key="2">
    <citation type="submission" date="2024-04" db="EMBL/GenBank/DDBJ databases">
        <authorList>
            <person name="Chen Y."/>
            <person name="Shah S."/>
            <person name="Dougan E. K."/>
            <person name="Thang M."/>
            <person name="Chan C."/>
        </authorList>
    </citation>
    <scope>NUCLEOTIDE SEQUENCE [LARGE SCALE GENOMIC DNA]</scope>
</reference>
<dbReference type="GO" id="GO:0006400">
    <property type="term" value="P:tRNA modification"/>
    <property type="evidence" value="ECO:0007669"/>
    <property type="project" value="InterPro"/>
</dbReference>
<dbReference type="AlphaFoldDB" id="A0A9P1GFL8"/>
<keyword evidence="5" id="KW-1185">Reference proteome</keyword>
<dbReference type="PANTHER" id="PTHR13452:SF10">
    <property type="entry name" value="THUMP DOMAIN-CONTAINING PROTEIN 1"/>
    <property type="match status" value="1"/>
</dbReference>
<dbReference type="Proteomes" id="UP001152797">
    <property type="component" value="Unassembled WGS sequence"/>
</dbReference>
<evidence type="ECO:0000313" key="4">
    <source>
        <dbReference type="EMBL" id="CAL4799007.1"/>
    </source>
</evidence>
<dbReference type="EMBL" id="CAMXCT020005212">
    <property type="protein sequence ID" value="CAL1165070.1"/>
    <property type="molecule type" value="Genomic_DNA"/>
</dbReference>
<evidence type="ECO:0000313" key="3">
    <source>
        <dbReference type="EMBL" id="CAL1165070.1"/>
    </source>
</evidence>
<dbReference type="PANTHER" id="PTHR13452">
    <property type="entry name" value="THUMP DOMAIN CONTAINING PROTEIN 1-RELATED"/>
    <property type="match status" value="1"/>
</dbReference>
<evidence type="ECO:0000313" key="5">
    <source>
        <dbReference type="Proteomes" id="UP001152797"/>
    </source>
</evidence>
<comment type="caution">
    <text evidence="2">The sequence shown here is derived from an EMBL/GenBank/DDBJ whole genome shotgun (WGS) entry which is preliminary data.</text>
</comment>
<gene>
    <name evidence="2" type="ORF">C1SCF055_LOCUS36831</name>
</gene>
<name>A0A9P1GFL8_9DINO</name>
<dbReference type="EMBL" id="CAMXCT030005212">
    <property type="protein sequence ID" value="CAL4799007.1"/>
    <property type="molecule type" value="Genomic_DNA"/>
</dbReference>
<proteinExistence type="predicted"/>
<feature type="region of interest" description="Disordered" evidence="1">
    <location>
        <begin position="1"/>
        <end position="22"/>
    </location>
</feature>
<dbReference type="EMBL" id="CAMXCT010005212">
    <property type="protein sequence ID" value="CAI4011695.1"/>
    <property type="molecule type" value="Genomic_DNA"/>
</dbReference>
<protein>
    <submittedName>
        <fullName evidence="4">Transposon protein</fullName>
    </submittedName>
</protein>
<organism evidence="2">
    <name type="scientific">Cladocopium goreaui</name>
    <dbReference type="NCBI Taxonomy" id="2562237"/>
    <lineage>
        <taxon>Eukaryota</taxon>
        <taxon>Sar</taxon>
        <taxon>Alveolata</taxon>
        <taxon>Dinophyceae</taxon>
        <taxon>Suessiales</taxon>
        <taxon>Symbiodiniaceae</taxon>
        <taxon>Cladocopium</taxon>
    </lineage>
</organism>
<dbReference type="InterPro" id="IPR040183">
    <property type="entry name" value="THUMPD1-like"/>
</dbReference>
<dbReference type="GO" id="GO:0003723">
    <property type="term" value="F:RNA binding"/>
    <property type="evidence" value="ECO:0007669"/>
    <property type="project" value="InterPro"/>
</dbReference>